<dbReference type="AlphaFoldDB" id="A0A3E0H8X6"/>
<keyword evidence="7" id="KW-1185">Reference proteome</keyword>
<feature type="transmembrane region" description="Helical" evidence="5">
    <location>
        <begin position="81"/>
        <end position="100"/>
    </location>
</feature>
<organism evidence="6 7">
    <name type="scientific">Paraperlucidibaca baekdonensis</name>
    <dbReference type="NCBI Taxonomy" id="748120"/>
    <lineage>
        <taxon>Bacteria</taxon>
        <taxon>Pseudomonadati</taxon>
        <taxon>Pseudomonadota</taxon>
        <taxon>Gammaproteobacteria</taxon>
        <taxon>Moraxellales</taxon>
        <taxon>Moraxellaceae</taxon>
        <taxon>Paraperlucidibaca</taxon>
    </lineage>
</organism>
<dbReference type="InterPro" id="IPR001129">
    <property type="entry name" value="Membr-assoc_MAPEG"/>
</dbReference>
<dbReference type="Pfam" id="PF01124">
    <property type="entry name" value="MAPEG"/>
    <property type="match status" value="1"/>
</dbReference>
<evidence type="ECO:0000256" key="1">
    <source>
        <dbReference type="ARBA" id="ARBA00004370"/>
    </source>
</evidence>
<accession>A0A3E0H8X6</accession>
<comment type="subcellular location">
    <subcellularLocation>
        <location evidence="1">Membrane</location>
    </subcellularLocation>
</comment>
<dbReference type="Proteomes" id="UP000256774">
    <property type="component" value="Unassembled WGS sequence"/>
</dbReference>
<evidence type="ECO:0000256" key="4">
    <source>
        <dbReference type="ARBA" id="ARBA00023136"/>
    </source>
</evidence>
<dbReference type="EMBL" id="QUNR01000001">
    <property type="protein sequence ID" value="REH40169.1"/>
    <property type="molecule type" value="Genomic_DNA"/>
</dbReference>
<evidence type="ECO:0000313" key="6">
    <source>
        <dbReference type="EMBL" id="REH40169.1"/>
    </source>
</evidence>
<gene>
    <name evidence="6" type="ORF">DFR26_0368</name>
</gene>
<keyword evidence="3 5" id="KW-1133">Transmembrane helix</keyword>
<dbReference type="GO" id="GO:0016020">
    <property type="term" value="C:membrane"/>
    <property type="evidence" value="ECO:0007669"/>
    <property type="project" value="UniProtKB-SubCell"/>
</dbReference>
<dbReference type="Gene3D" id="1.20.120.550">
    <property type="entry name" value="Membrane associated eicosanoid/glutathione metabolism-like domain"/>
    <property type="match status" value="1"/>
</dbReference>
<evidence type="ECO:0008006" key="8">
    <source>
        <dbReference type="Google" id="ProtNLM"/>
    </source>
</evidence>
<evidence type="ECO:0000256" key="2">
    <source>
        <dbReference type="ARBA" id="ARBA00022692"/>
    </source>
</evidence>
<evidence type="ECO:0000313" key="7">
    <source>
        <dbReference type="Proteomes" id="UP000256774"/>
    </source>
</evidence>
<dbReference type="InterPro" id="IPR023352">
    <property type="entry name" value="MAPEG-like_dom_sf"/>
</dbReference>
<proteinExistence type="predicted"/>
<dbReference type="SUPFAM" id="SSF161084">
    <property type="entry name" value="MAPEG domain-like"/>
    <property type="match status" value="1"/>
</dbReference>
<keyword evidence="4 5" id="KW-0472">Membrane</keyword>
<dbReference type="RefSeq" id="WP_116207231.1">
    <property type="nucleotide sequence ID" value="NZ_QUNR01000001.1"/>
</dbReference>
<protein>
    <recommendedName>
        <fullName evidence="8">Glutathione S-transferase</fullName>
    </recommendedName>
</protein>
<feature type="transmembrane region" description="Helical" evidence="5">
    <location>
        <begin position="107"/>
        <end position="126"/>
    </location>
</feature>
<dbReference type="PANTHER" id="PTHR35814:SF1">
    <property type="entry name" value="GLUTATHIONE S-TRANSFERASE-RELATED"/>
    <property type="match status" value="1"/>
</dbReference>
<dbReference type="OrthoDB" id="8537976at2"/>
<comment type="caution">
    <text evidence="6">The sequence shown here is derived from an EMBL/GenBank/DDBJ whole genome shotgun (WGS) entry which is preliminary data.</text>
</comment>
<keyword evidence="2 5" id="KW-0812">Transmembrane</keyword>
<feature type="transmembrane region" description="Helical" evidence="5">
    <location>
        <begin position="57"/>
        <end position="75"/>
    </location>
</feature>
<dbReference type="PANTHER" id="PTHR35814">
    <property type="match status" value="1"/>
</dbReference>
<feature type="transmembrane region" description="Helical" evidence="5">
    <location>
        <begin position="6"/>
        <end position="23"/>
    </location>
</feature>
<evidence type="ECO:0000256" key="3">
    <source>
        <dbReference type="ARBA" id="ARBA00022989"/>
    </source>
</evidence>
<reference evidence="6 7" key="1">
    <citation type="submission" date="2018-08" db="EMBL/GenBank/DDBJ databases">
        <title>Genomic Encyclopedia of Type Strains, Phase IV (KMG-IV): sequencing the most valuable type-strain genomes for metagenomic binning, comparative biology and taxonomic classification.</title>
        <authorList>
            <person name="Goeker M."/>
        </authorList>
    </citation>
    <scope>NUCLEOTIDE SEQUENCE [LARGE SCALE GENOMIC DNA]</scope>
    <source>
        <strain evidence="6 7">DSM 26022</strain>
    </source>
</reference>
<name>A0A3E0H8X6_9GAMM</name>
<sequence>MSNFDWFYVFVAFNAALLVLLAMNVSRVRMREKVAHGDGGNIALKAAIRAHGNGIEFVPMYGLVILALCMVQTPASWLAPLVVGFSVGRVLHAIGMLTTAMQARRMGAALTFALMLAAVVLLTITII</sequence>
<evidence type="ECO:0000256" key="5">
    <source>
        <dbReference type="SAM" id="Phobius"/>
    </source>
</evidence>